<accession>A0ACC3A2G0</accession>
<organism evidence="1 2">
    <name type="scientific">Neophaeococcomyces mojaviensis</name>
    <dbReference type="NCBI Taxonomy" id="3383035"/>
    <lineage>
        <taxon>Eukaryota</taxon>
        <taxon>Fungi</taxon>
        <taxon>Dikarya</taxon>
        <taxon>Ascomycota</taxon>
        <taxon>Pezizomycotina</taxon>
        <taxon>Eurotiomycetes</taxon>
        <taxon>Chaetothyriomycetidae</taxon>
        <taxon>Chaetothyriales</taxon>
        <taxon>Chaetothyriales incertae sedis</taxon>
        <taxon>Neophaeococcomyces</taxon>
    </lineage>
</organism>
<gene>
    <name evidence="1" type="ORF">H2198_006597</name>
</gene>
<proteinExistence type="predicted"/>
<keyword evidence="2" id="KW-1185">Reference proteome</keyword>
<evidence type="ECO:0000313" key="2">
    <source>
        <dbReference type="Proteomes" id="UP001172386"/>
    </source>
</evidence>
<comment type="caution">
    <text evidence="1">The sequence shown here is derived from an EMBL/GenBank/DDBJ whole genome shotgun (WGS) entry which is preliminary data.</text>
</comment>
<sequence>MARLKQVQERLRTLEAAWKRHLPDVDLPGADYKRKADAHGGVSASEPTTSPADAEVLALPESTPVEEPISPPDSEYEDADTLDWDESVDIAAVTDGMGSLSMNWKGIGYMGPQTGNTLLRKLQSISVLYMSPDEDLSLQQSPQPEIPSQVLKSPQFTNQCIDWYFKFYHPAYPILHEGCFRAQLMGALPKPKDGSWPILLNTVLAIGAFSGDLCNQNADIHFYREASKCLSWDILQRGTLFLVQAFALLANYLQKRNRPNSGFTLLGIAMNMAQGVGLHREFVGPAVSIFTMELRRRVWWTMFILDSGFRLTFGRPTLSHGGMNTRLPRNLNDNDLVVDLDELPSSQNVPTVTSCLIWQAKLAKIGNKANERLVAKHVPDQSIMLALGEEVVQWTASLPHYMRADYNNLESDIYVSPRMILLWRSMHLRIIIHRPYLLQVIRERKALDFGSPKSPSSCCFTAADDCVISILTFFSTSASHHGALIWYACYWLVTAVFVHVTCLLYEPQHESALAWRQQIENSTATLKWMGSFLPTAARAAQILDKIMGLVPTTPDSTFFALNEPIRMEVAELWNQSWANVVVPQEPSPLRWLSEIPFDQ</sequence>
<reference evidence="1" key="1">
    <citation type="submission" date="2022-10" db="EMBL/GenBank/DDBJ databases">
        <title>Culturing micro-colonial fungi from biological soil crusts in the Mojave desert and describing Neophaeococcomyces mojavensis, and introducing the new genera and species Taxawa tesnikishii.</title>
        <authorList>
            <person name="Kurbessoian T."/>
            <person name="Stajich J.E."/>
        </authorList>
    </citation>
    <scope>NUCLEOTIDE SEQUENCE</scope>
    <source>
        <strain evidence="1">JES_112</strain>
    </source>
</reference>
<protein>
    <submittedName>
        <fullName evidence="1">Uncharacterized protein</fullName>
    </submittedName>
</protein>
<dbReference type="EMBL" id="JAPDRQ010000123">
    <property type="protein sequence ID" value="KAJ9654365.1"/>
    <property type="molecule type" value="Genomic_DNA"/>
</dbReference>
<name>A0ACC3A2G0_9EURO</name>
<dbReference type="Proteomes" id="UP001172386">
    <property type="component" value="Unassembled WGS sequence"/>
</dbReference>
<evidence type="ECO:0000313" key="1">
    <source>
        <dbReference type="EMBL" id="KAJ9654365.1"/>
    </source>
</evidence>